<dbReference type="Proteomes" id="UP001228139">
    <property type="component" value="Chromosome"/>
</dbReference>
<dbReference type="PANTHER" id="PTHR43464:SF94">
    <property type="entry name" value="MALONYL-[ACYL-CARRIER PROTEIN] O-METHYLTRANSFERASE"/>
    <property type="match status" value="1"/>
</dbReference>
<dbReference type="Pfam" id="PF08241">
    <property type="entry name" value="Methyltransf_11"/>
    <property type="match status" value="1"/>
</dbReference>
<accession>A0AA50HNB8</accession>
<dbReference type="AlphaFoldDB" id="A0AA50HNB8"/>
<evidence type="ECO:0000313" key="10">
    <source>
        <dbReference type="EMBL" id="WLS80973.1"/>
    </source>
</evidence>
<comment type="catalytic activity">
    <reaction evidence="1 8">
        <text>malonyl-[ACP] + S-adenosyl-L-methionine = malonyl-[ACP] methyl ester + S-adenosyl-L-homocysteine</text>
        <dbReference type="Rhea" id="RHEA:17105"/>
        <dbReference type="Rhea" id="RHEA-COMP:9623"/>
        <dbReference type="Rhea" id="RHEA-COMP:9954"/>
        <dbReference type="ChEBI" id="CHEBI:57856"/>
        <dbReference type="ChEBI" id="CHEBI:59789"/>
        <dbReference type="ChEBI" id="CHEBI:78449"/>
        <dbReference type="ChEBI" id="CHEBI:78845"/>
        <dbReference type="EC" id="2.1.1.197"/>
    </reaction>
</comment>
<protein>
    <recommendedName>
        <fullName evidence="3 8">Malonyl-[acyl-carrier protein] O-methyltransferase</fullName>
        <shortName evidence="8">Malonyl-ACP O-methyltransferase</shortName>
        <ecNumber evidence="3 8">2.1.1.197</ecNumber>
    </recommendedName>
    <alternativeName>
        <fullName evidence="8">Biotin synthesis protein BioC</fullName>
    </alternativeName>
</protein>
<dbReference type="InterPro" id="IPR013216">
    <property type="entry name" value="Methyltransf_11"/>
</dbReference>
<dbReference type="Gene3D" id="3.40.50.150">
    <property type="entry name" value="Vaccinia Virus protein VP39"/>
    <property type="match status" value="1"/>
</dbReference>
<evidence type="ECO:0000256" key="7">
    <source>
        <dbReference type="ARBA" id="ARBA00022756"/>
    </source>
</evidence>
<sequence>MMQSVNKQAVARAFGRAAQTYNQHAELQRLSGEQLAGFARQRQGQRVLDAGCGPGWFSKRWREAGNTVTALDLSADMLDQARSLQTADNYQNGDIEALPFTAPQFDLCWSNLAVQWCSDLRLALTELYRVTLPGGQVLFSTLSAGSLSELTKAWQPLDLPAPVNNFLPVEAIARAGNQLPLRLKQEIVTLAFPNVLSALRSLKGIGATHLHSGRREGGLNRGHFQQLEQNWPRDSRGYLLSYHLVYGVMDRE</sequence>
<name>A0AA50HNB8_9GAMM</name>
<dbReference type="GO" id="GO:0102130">
    <property type="term" value="F:malonyl-CoA methyltransferase activity"/>
    <property type="evidence" value="ECO:0007669"/>
    <property type="project" value="UniProtKB-EC"/>
</dbReference>
<keyword evidence="11" id="KW-1185">Reference proteome</keyword>
<dbReference type="EMBL" id="CP132353">
    <property type="protein sequence ID" value="WLS80973.1"/>
    <property type="molecule type" value="Genomic_DNA"/>
</dbReference>
<dbReference type="CDD" id="cd02440">
    <property type="entry name" value="AdoMet_MTases"/>
    <property type="match status" value="1"/>
</dbReference>
<evidence type="ECO:0000256" key="3">
    <source>
        <dbReference type="ARBA" id="ARBA00012327"/>
    </source>
</evidence>
<evidence type="ECO:0000256" key="4">
    <source>
        <dbReference type="ARBA" id="ARBA00022603"/>
    </source>
</evidence>
<evidence type="ECO:0000259" key="9">
    <source>
        <dbReference type="Pfam" id="PF08241"/>
    </source>
</evidence>
<dbReference type="GO" id="GO:0010340">
    <property type="term" value="F:carboxyl-O-methyltransferase activity"/>
    <property type="evidence" value="ECO:0007669"/>
    <property type="project" value="UniProtKB-UniRule"/>
</dbReference>
<dbReference type="GO" id="GO:0008757">
    <property type="term" value="F:S-adenosylmethionine-dependent methyltransferase activity"/>
    <property type="evidence" value="ECO:0007669"/>
    <property type="project" value="InterPro"/>
</dbReference>
<dbReference type="NCBIfam" id="TIGR02072">
    <property type="entry name" value="BioC"/>
    <property type="match status" value="1"/>
</dbReference>
<feature type="domain" description="Methyltransferase type 11" evidence="9">
    <location>
        <begin position="48"/>
        <end position="139"/>
    </location>
</feature>
<comment type="similarity">
    <text evidence="8">Belongs to the methyltransferase superfamily.</text>
</comment>
<dbReference type="SUPFAM" id="SSF53335">
    <property type="entry name" value="S-adenosyl-L-methionine-dependent methyltransferases"/>
    <property type="match status" value="1"/>
</dbReference>
<organism evidence="10 11">
    <name type="scientific">Erwinia pyri</name>
    <dbReference type="NCBI Taxonomy" id="3062598"/>
    <lineage>
        <taxon>Bacteria</taxon>
        <taxon>Pseudomonadati</taxon>
        <taxon>Pseudomonadota</taxon>
        <taxon>Gammaproteobacteria</taxon>
        <taxon>Enterobacterales</taxon>
        <taxon>Erwiniaceae</taxon>
        <taxon>Erwinia</taxon>
    </lineage>
</organism>
<dbReference type="EC" id="2.1.1.197" evidence="3 8"/>
<gene>
    <name evidence="8 10" type="primary">bioC</name>
    <name evidence="10" type="ORF">Q3V30_14775</name>
</gene>
<comment type="pathway">
    <text evidence="2 8">Cofactor biosynthesis; biotin biosynthesis.</text>
</comment>
<proteinExistence type="inferred from homology"/>
<dbReference type="RefSeq" id="WP_306213221.1">
    <property type="nucleotide sequence ID" value="NZ_CP132353.1"/>
</dbReference>
<comment type="function">
    <text evidence="8">Converts the free carboxyl group of a malonyl-thioester to its methyl ester by transfer of a methyl group from S-adenosyl-L-methionine (SAM). It allows to synthesize pimeloyl-ACP via the fatty acid synthetic pathway.</text>
</comment>
<keyword evidence="4 8" id="KW-0489">Methyltransferase</keyword>
<dbReference type="HAMAP" id="MF_00835">
    <property type="entry name" value="BioC"/>
    <property type="match status" value="1"/>
</dbReference>
<keyword evidence="5 8" id="KW-0808">Transferase</keyword>
<keyword evidence="7 8" id="KW-0093">Biotin biosynthesis</keyword>
<evidence type="ECO:0000256" key="5">
    <source>
        <dbReference type="ARBA" id="ARBA00022679"/>
    </source>
</evidence>
<dbReference type="InterPro" id="IPR029063">
    <property type="entry name" value="SAM-dependent_MTases_sf"/>
</dbReference>
<evidence type="ECO:0000256" key="6">
    <source>
        <dbReference type="ARBA" id="ARBA00022691"/>
    </source>
</evidence>
<dbReference type="GO" id="GO:0032259">
    <property type="term" value="P:methylation"/>
    <property type="evidence" value="ECO:0007669"/>
    <property type="project" value="UniProtKB-KW"/>
</dbReference>
<dbReference type="KEGG" id="epi:Q3V30_14775"/>
<dbReference type="GO" id="GO:0009102">
    <property type="term" value="P:biotin biosynthetic process"/>
    <property type="evidence" value="ECO:0007669"/>
    <property type="project" value="UniProtKB-UniRule"/>
</dbReference>
<evidence type="ECO:0000256" key="8">
    <source>
        <dbReference type="HAMAP-Rule" id="MF_00835"/>
    </source>
</evidence>
<evidence type="ECO:0000313" key="11">
    <source>
        <dbReference type="Proteomes" id="UP001228139"/>
    </source>
</evidence>
<evidence type="ECO:0000256" key="1">
    <source>
        <dbReference type="ARBA" id="ARBA00000852"/>
    </source>
</evidence>
<dbReference type="InterPro" id="IPR011814">
    <property type="entry name" value="BioC"/>
</dbReference>
<evidence type="ECO:0000256" key="2">
    <source>
        <dbReference type="ARBA" id="ARBA00004746"/>
    </source>
</evidence>
<reference evidence="10 11" key="1">
    <citation type="submission" date="2023-07" db="EMBL/GenBank/DDBJ databases">
        <title>Pathogenic bacteria of pear tree diseases.</title>
        <authorList>
            <person name="Zhang Z."/>
            <person name="He L."/>
            <person name="Huang R."/>
        </authorList>
    </citation>
    <scope>NUCLEOTIDE SEQUENCE [LARGE SCALE GENOMIC DNA]</scope>
    <source>
        <strain evidence="10 11">DE2</strain>
    </source>
</reference>
<dbReference type="PANTHER" id="PTHR43464">
    <property type="entry name" value="METHYLTRANSFERASE"/>
    <property type="match status" value="1"/>
</dbReference>
<keyword evidence="6 8" id="KW-0949">S-adenosyl-L-methionine</keyword>